<accession>A0A4Z1AGK4</accession>
<evidence type="ECO:0000313" key="1">
    <source>
        <dbReference type="EMBL" id="TGM97306.1"/>
    </source>
</evidence>
<sequence>MAVKSNIEWTEATWNPVTGCTKVSAGCANCYAEVLTRRFEKEWGKFSEVKIHPNRLSIPKRKKTPTTFFVNSMSDLFHKKVPTEFILEIFQVMRECPQHIFQILTKRPERLVELNSELIWTPNIWMGVTVENRKAYPRIDQLRKTNAIVKFLSIEPLLESVFDINLEGIDWAIVGGESGRNPRPIQKEWIIEILRECRGKNIPFFFKQWGGTNKKQSGRLLNGRIYNEYPKISKRKKAI</sequence>
<evidence type="ECO:0000313" key="2">
    <source>
        <dbReference type="Proteomes" id="UP000297241"/>
    </source>
</evidence>
<dbReference type="Proteomes" id="UP000297241">
    <property type="component" value="Unassembled WGS sequence"/>
</dbReference>
<dbReference type="Pfam" id="PF07505">
    <property type="entry name" value="DUF5131"/>
    <property type="match status" value="1"/>
</dbReference>
<dbReference type="RefSeq" id="WP_135757613.1">
    <property type="nucleotide sequence ID" value="NZ_RQHS01000019.1"/>
</dbReference>
<dbReference type="EMBL" id="RQHS01000019">
    <property type="protein sequence ID" value="TGM97306.1"/>
    <property type="molecule type" value="Genomic_DNA"/>
</dbReference>
<keyword evidence="2" id="KW-1185">Reference proteome</keyword>
<organism evidence="1 2">
    <name type="scientific">Leptospira dzoumogneensis</name>
    <dbReference type="NCBI Taxonomy" id="2484904"/>
    <lineage>
        <taxon>Bacteria</taxon>
        <taxon>Pseudomonadati</taxon>
        <taxon>Spirochaetota</taxon>
        <taxon>Spirochaetia</taxon>
        <taxon>Leptospirales</taxon>
        <taxon>Leptospiraceae</taxon>
        <taxon>Leptospira</taxon>
    </lineage>
</organism>
<dbReference type="InterPro" id="IPR011101">
    <property type="entry name" value="DUF5131"/>
</dbReference>
<gene>
    <name evidence="1" type="ORF">EHR06_14245</name>
</gene>
<dbReference type="OrthoDB" id="9787478at2"/>
<dbReference type="AlphaFoldDB" id="A0A4Z1AGK4"/>
<reference evidence="1" key="1">
    <citation type="journal article" date="2019" name="PLoS Negl. Trop. Dis.">
        <title>Revisiting the worldwide diversity of Leptospira species in the environment.</title>
        <authorList>
            <person name="Vincent A.T."/>
            <person name="Schiettekatte O."/>
            <person name="Bourhy P."/>
            <person name="Veyrier F.J."/>
            <person name="Picardeau M."/>
        </authorList>
    </citation>
    <scope>NUCLEOTIDE SEQUENCE [LARGE SCALE GENOMIC DNA]</scope>
    <source>
        <strain evidence="1">201601113</strain>
    </source>
</reference>
<protein>
    <submittedName>
        <fullName evidence="1">Phage Gp37/Gp68 family protein</fullName>
    </submittedName>
</protein>
<name>A0A4Z1AGK4_9LEPT</name>
<comment type="caution">
    <text evidence="1">The sequence shown here is derived from an EMBL/GenBank/DDBJ whole genome shotgun (WGS) entry which is preliminary data.</text>
</comment>
<proteinExistence type="predicted"/>